<dbReference type="FunFam" id="3.40.50.720:FF:000084">
    <property type="entry name" value="Short-chain dehydrogenase reductase"/>
    <property type="match status" value="1"/>
</dbReference>
<keyword evidence="4" id="KW-1185">Reference proteome</keyword>
<dbReference type="PANTHER" id="PTHR48107">
    <property type="entry name" value="NADPH-DEPENDENT ALDEHYDE REDUCTASE-LIKE PROTEIN, CHLOROPLASTIC-RELATED"/>
    <property type="match status" value="1"/>
</dbReference>
<evidence type="ECO:0000256" key="2">
    <source>
        <dbReference type="ARBA" id="ARBA00023002"/>
    </source>
</evidence>
<dbReference type="OrthoDB" id="20590at2"/>
<organism evidence="3 4">
    <name type="scientific">Halomonas shengliensis</name>
    <dbReference type="NCBI Taxonomy" id="419597"/>
    <lineage>
        <taxon>Bacteria</taxon>
        <taxon>Pseudomonadati</taxon>
        <taxon>Pseudomonadota</taxon>
        <taxon>Gammaproteobacteria</taxon>
        <taxon>Oceanospirillales</taxon>
        <taxon>Halomonadaceae</taxon>
        <taxon>Halomonas</taxon>
    </lineage>
</organism>
<dbReference type="PRINTS" id="PR00080">
    <property type="entry name" value="SDRFAMILY"/>
</dbReference>
<dbReference type="STRING" id="419597.SAMN04487957_101331"/>
<dbReference type="PRINTS" id="PR00081">
    <property type="entry name" value="GDHRDH"/>
</dbReference>
<dbReference type="PROSITE" id="PS00061">
    <property type="entry name" value="ADH_SHORT"/>
    <property type="match status" value="1"/>
</dbReference>
<dbReference type="RefSeq" id="WP_089676496.1">
    <property type="nucleotide sequence ID" value="NZ_FNIV01000001.1"/>
</dbReference>
<dbReference type="AlphaFoldDB" id="A0A1H0DAR5"/>
<dbReference type="SUPFAM" id="SSF51735">
    <property type="entry name" value="NAD(P)-binding Rossmann-fold domains"/>
    <property type="match status" value="1"/>
</dbReference>
<dbReference type="NCBIfam" id="NF004777">
    <property type="entry name" value="PRK06123.1"/>
    <property type="match status" value="1"/>
</dbReference>
<sequence length="248" mass="26006">MEKVVIVTGGGRGIGAATALLCANQGYAVCVNYKNNKEAADAVVERIRSEGGHAIAVAADVSLESGVRELFETVDDKLGKISALVNNAGILERQIRVEDIDAERLRRILSANVVGPFLCAREAVRRMSKNRGGQGGAIVNVSSAASRLGSAGEYVDYAASKGAIDTLTIGLSQEVAGEGIRVNAVRPAFIYTDMHSDGGEPGRVDRIKTSLPMKRGGCPEEVANAIVWLLSEKASYATGTFIDLAGGK</sequence>
<evidence type="ECO:0000313" key="3">
    <source>
        <dbReference type="EMBL" id="SDN67081.1"/>
    </source>
</evidence>
<dbReference type="GO" id="GO:0016614">
    <property type="term" value="F:oxidoreductase activity, acting on CH-OH group of donors"/>
    <property type="evidence" value="ECO:0007669"/>
    <property type="project" value="UniProtKB-ARBA"/>
</dbReference>
<dbReference type="Gene3D" id="3.40.50.720">
    <property type="entry name" value="NAD(P)-binding Rossmann-like Domain"/>
    <property type="match status" value="1"/>
</dbReference>
<dbReference type="InterPro" id="IPR002347">
    <property type="entry name" value="SDR_fam"/>
</dbReference>
<comment type="similarity">
    <text evidence="1">Belongs to the short-chain dehydrogenases/reductases (SDR) family.</text>
</comment>
<accession>A0A1H0DAR5</accession>
<reference evidence="4" key="1">
    <citation type="submission" date="2016-10" db="EMBL/GenBank/DDBJ databases">
        <authorList>
            <person name="Varghese N."/>
            <person name="Submissions S."/>
        </authorList>
    </citation>
    <scope>NUCLEOTIDE SEQUENCE [LARGE SCALE GENOMIC DNA]</scope>
    <source>
        <strain evidence="4">CGMCC 1.6444</strain>
    </source>
</reference>
<gene>
    <name evidence="3" type="ORF">SAMN04487957_101331</name>
</gene>
<dbReference type="InterPro" id="IPR020904">
    <property type="entry name" value="Sc_DH/Rdtase_CS"/>
</dbReference>
<protein>
    <submittedName>
        <fullName evidence="3">NAD(P)-dependent dehydrogenase, short-chain alcohol dehydrogenase family</fullName>
    </submittedName>
</protein>
<dbReference type="PANTHER" id="PTHR48107:SF7">
    <property type="entry name" value="RE15974P"/>
    <property type="match status" value="1"/>
</dbReference>
<dbReference type="Proteomes" id="UP000199075">
    <property type="component" value="Unassembled WGS sequence"/>
</dbReference>
<dbReference type="EMBL" id="FNIV01000001">
    <property type="protein sequence ID" value="SDN67081.1"/>
    <property type="molecule type" value="Genomic_DNA"/>
</dbReference>
<proteinExistence type="inferred from homology"/>
<dbReference type="InterPro" id="IPR036291">
    <property type="entry name" value="NAD(P)-bd_dom_sf"/>
</dbReference>
<dbReference type="CDD" id="cd05233">
    <property type="entry name" value="SDR_c"/>
    <property type="match status" value="1"/>
</dbReference>
<keyword evidence="2" id="KW-0560">Oxidoreductase</keyword>
<evidence type="ECO:0000256" key="1">
    <source>
        <dbReference type="ARBA" id="ARBA00006484"/>
    </source>
</evidence>
<name>A0A1H0DAR5_9GAMM</name>
<dbReference type="Pfam" id="PF13561">
    <property type="entry name" value="adh_short_C2"/>
    <property type="match status" value="1"/>
</dbReference>
<evidence type="ECO:0000313" key="4">
    <source>
        <dbReference type="Proteomes" id="UP000199075"/>
    </source>
</evidence>